<accession>A0A1M6KEC4</accession>
<dbReference type="GO" id="GO:0008658">
    <property type="term" value="F:penicillin binding"/>
    <property type="evidence" value="ECO:0007669"/>
    <property type="project" value="InterPro"/>
</dbReference>
<protein>
    <submittedName>
        <fullName evidence="5">Cell division protein FtsI/penicillin-binding protein 2</fullName>
    </submittedName>
</protein>
<dbReference type="GO" id="GO:0051301">
    <property type="term" value="P:cell division"/>
    <property type="evidence" value="ECO:0007669"/>
    <property type="project" value="UniProtKB-KW"/>
</dbReference>
<feature type="domain" description="Penicillin-binding protein transpeptidase" evidence="4">
    <location>
        <begin position="253"/>
        <end position="541"/>
    </location>
</feature>
<dbReference type="PANTHER" id="PTHR30627:SF1">
    <property type="entry name" value="PEPTIDOGLYCAN D,D-TRANSPEPTIDASE FTSI"/>
    <property type="match status" value="1"/>
</dbReference>
<dbReference type="RefSeq" id="WP_072987082.1">
    <property type="nucleotide sequence ID" value="NZ_FQZB01000009.1"/>
</dbReference>
<keyword evidence="3" id="KW-1133">Transmembrane helix</keyword>
<keyword evidence="3" id="KW-0812">Transmembrane</keyword>
<evidence type="ECO:0000256" key="2">
    <source>
        <dbReference type="ARBA" id="ARBA00023136"/>
    </source>
</evidence>
<keyword evidence="5" id="KW-0132">Cell division</keyword>
<organism evidence="5 6">
    <name type="scientific">Clostridium cavendishii DSM 21758</name>
    <dbReference type="NCBI Taxonomy" id="1121302"/>
    <lineage>
        <taxon>Bacteria</taxon>
        <taxon>Bacillati</taxon>
        <taxon>Bacillota</taxon>
        <taxon>Clostridia</taxon>
        <taxon>Eubacteriales</taxon>
        <taxon>Clostridiaceae</taxon>
        <taxon>Clostridium</taxon>
    </lineage>
</organism>
<sequence length="547" mass="62031">MLNNNKIEFKRIRAYKWIVFGIFLLLIVRLYYLQNKYNLVAETSSDAHNFQSEKISDTNFLLLDDKGRDLSDYNKSYVLIIDLKPFKLNNVEQNLQNLMAFNFIMKSEDKDFSFDKVIQSNKFKLYYKISEDSYNKIKELKNLKGIYCYRYDETQKKESWKIENMIIKNTYYDGGRETEKSVNSLEQKLNGYIKDNKVPQAKFSLDANSIYNEEKFDISDKNLNIQLTLDRDLQEKIRSILNSDKYKEFKNIGAVVVEAKTGKIRALAQKNESMPNLITGAGGGYGYDPGSIFKIITEEAALEYGNVNLNEKYTCAGQKCKGKIHGTLTVRQALDVSCNYVFSKLGDKVGEDKIVYLAKKQGLFSRVLGLDEKTMESAGQEPQEKIGIDNLSIGQSLYVTPLQMVGMLSSVVNNGKYVKPYLVDSTVNQKGEVANKFNTTYEQVISPTTARLVRDNMIQVVEKGTGINAMIKGVEIGGKTGTAETVNEGKKDFHGWFIGFLKQDNNYYTIAVMVPNIGDKNENGDNTVGGNTATPVFKEIVQEIIKK</sequence>
<evidence type="ECO:0000256" key="3">
    <source>
        <dbReference type="SAM" id="Phobius"/>
    </source>
</evidence>
<keyword evidence="2 3" id="KW-0472">Membrane</keyword>
<dbReference type="PANTHER" id="PTHR30627">
    <property type="entry name" value="PEPTIDOGLYCAN D,D-TRANSPEPTIDASE"/>
    <property type="match status" value="1"/>
</dbReference>
<comment type="subcellular location">
    <subcellularLocation>
        <location evidence="1">Membrane</location>
    </subcellularLocation>
</comment>
<dbReference type="Pfam" id="PF00905">
    <property type="entry name" value="Transpeptidase"/>
    <property type="match status" value="1"/>
</dbReference>
<dbReference type="EMBL" id="FQZB01000009">
    <property type="protein sequence ID" value="SHJ57177.1"/>
    <property type="molecule type" value="Genomic_DNA"/>
</dbReference>
<keyword evidence="5" id="KW-0131">Cell cycle</keyword>
<evidence type="ECO:0000313" key="5">
    <source>
        <dbReference type="EMBL" id="SHJ57177.1"/>
    </source>
</evidence>
<dbReference type="STRING" id="1121302.SAMN02745163_02171"/>
<feature type="transmembrane region" description="Helical" evidence="3">
    <location>
        <begin position="12"/>
        <end position="32"/>
    </location>
</feature>
<evidence type="ECO:0000259" key="4">
    <source>
        <dbReference type="Pfam" id="PF00905"/>
    </source>
</evidence>
<reference evidence="5 6" key="1">
    <citation type="submission" date="2016-11" db="EMBL/GenBank/DDBJ databases">
        <authorList>
            <person name="Jaros S."/>
            <person name="Januszkiewicz K."/>
            <person name="Wedrychowicz H."/>
        </authorList>
    </citation>
    <scope>NUCLEOTIDE SEQUENCE [LARGE SCALE GENOMIC DNA]</scope>
    <source>
        <strain evidence="5 6">DSM 21758</strain>
    </source>
</reference>
<dbReference type="OrthoDB" id="2985542at2"/>
<dbReference type="Proteomes" id="UP000184310">
    <property type="component" value="Unassembled WGS sequence"/>
</dbReference>
<gene>
    <name evidence="5" type="ORF">SAMN02745163_02171</name>
</gene>
<dbReference type="GO" id="GO:0005886">
    <property type="term" value="C:plasma membrane"/>
    <property type="evidence" value="ECO:0007669"/>
    <property type="project" value="TreeGrafter"/>
</dbReference>
<name>A0A1M6KEC4_9CLOT</name>
<keyword evidence="6" id="KW-1185">Reference proteome</keyword>
<evidence type="ECO:0000313" key="6">
    <source>
        <dbReference type="Proteomes" id="UP000184310"/>
    </source>
</evidence>
<dbReference type="AlphaFoldDB" id="A0A1M6KEC4"/>
<dbReference type="GO" id="GO:0071555">
    <property type="term" value="P:cell wall organization"/>
    <property type="evidence" value="ECO:0007669"/>
    <property type="project" value="TreeGrafter"/>
</dbReference>
<dbReference type="InterPro" id="IPR012338">
    <property type="entry name" value="Beta-lactam/transpept-like"/>
</dbReference>
<evidence type="ECO:0000256" key="1">
    <source>
        <dbReference type="ARBA" id="ARBA00004370"/>
    </source>
</evidence>
<dbReference type="Gene3D" id="3.40.710.10">
    <property type="entry name" value="DD-peptidase/beta-lactamase superfamily"/>
    <property type="match status" value="1"/>
</dbReference>
<dbReference type="SUPFAM" id="SSF56601">
    <property type="entry name" value="beta-lactamase/transpeptidase-like"/>
    <property type="match status" value="1"/>
</dbReference>
<dbReference type="InterPro" id="IPR050515">
    <property type="entry name" value="Beta-lactam/transpept"/>
</dbReference>
<dbReference type="InterPro" id="IPR001460">
    <property type="entry name" value="PCN-bd_Tpept"/>
</dbReference>
<proteinExistence type="predicted"/>